<dbReference type="EMBL" id="VIGW01000002">
    <property type="protein sequence ID" value="TWS20757.1"/>
    <property type="molecule type" value="Genomic_DNA"/>
</dbReference>
<sequence length="146" mass="15086">MSLSTTLLDPARQPAVVADFASVVEAEVGDKSGLSGTVIKAAYGTVKKVSPNVIESALTKLLPDFAAALDPFWTEFQAQGPGDFGQFLAARGDQVGDALLAVTDKKAESTSQPALRKAYASLRGKAKENVVAALPRVGAAVQKNAA</sequence>
<proteinExistence type="predicted"/>
<evidence type="ECO:0000313" key="1">
    <source>
        <dbReference type="EMBL" id="TWS20757.1"/>
    </source>
</evidence>
<gene>
    <name evidence="1" type="ORF">FK529_05355</name>
</gene>
<dbReference type="AlphaFoldDB" id="A0A5C5RCE3"/>
<dbReference type="Proteomes" id="UP000317291">
    <property type="component" value="Unassembled WGS sequence"/>
</dbReference>
<dbReference type="InterPro" id="IPR054211">
    <property type="entry name" value="DUF6918"/>
</dbReference>
<keyword evidence="2" id="KW-1185">Reference proteome</keyword>
<organism evidence="1 2">
    <name type="scientific">Tsukamurella asaccharolytica</name>
    <dbReference type="NCBI Taxonomy" id="2592067"/>
    <lineage>
        <taxon>Bacteria</taxon>
        <taxon>Bacillati</taxon>
        <taxon>Actinomycetota</taxon>
        <taxon>Actinomycetes</taxon>
        <taxon>Mycobacteriales</taxon>
        <taxon>Tsukamurellaceae</taxon>
        <taxon>Tsukamurella</taxon>
    </lineage>
</organism>
<name>A0A5C5RCE3_9ACTN</name>
<comment type="caution">
    <text evidence="1">The sequence shown here is derived from an EMBL/GenBank/DDBJ whole genome shotgun (WGS) entry which is preliminary data.</text>
</comment>
<dbReference type="RefSeq" id="WP_146559976.1">
    <property type="nucleotide sequence ID" value="NZ_VIGW01000002.1"/>
</dbReference>
<dbReference type="Pfam" id="PF21893">
    <property type="entry name" value="DUF6918"/>
    <property type="match status" value="1"/>
</dbReference>
<protein>
    <submittedName>
        <fullName evidence="1">Uncharacterized protein</fullName>
    </submittedName>
</protein>
<evidence type="ECO:0000313" key="2">
    <source>
        <dbReference type="Proteomes" id="UP000317291"/>
    </source>
</evidence>
<dbReference type="OrthoDB" id="530636at2"/>
<accession>A0A5C5RCE3</accession>
<reference evidence="1 2" key="1">
    <citation type="submission" date="2019-06" db="EMBL/GenBank/DDBJ databases">
        <title>Tsukamurella conjunctivitidis sp. nov., Tsukamurella assacharolytica sp. nov. and Tsukamurella sputae sp. nov. isolated from patients with conjunctivitis, bacteraemia (lymphoma) and respiratory infection (sputum) in Hong Kong.</title>
        <authorList>
            <person name="Teng J.L.L."/>
            <person name="Lee H.H."/>
            <person name="Fong J.Y.H."/>
            <person name="Fok K.M.N."/>
            <person name="Lau S.K.P."/>
            <person name="Woo P.C.Y."/>
        </authorList>
    </citation>
    <scope>NUCLEOTIDE SEQUENCE [LARGE SCALE GENOMIC DNA]</scope>
    <source>
        <strain evidence="1 2">HKU71</strain>
    </source>
</reference>